<feature type="transmembrane region" description="Helical" evidence="1">
    <location>
        <begin position="46"/>
        <end position="68"/>
    </location>
</feature>
<dbReference type="InterPro" id="IPR020204">
    <property type="entry name" value="Uncharacterised_YxaJ"/>
</dbReference>
<keyword evidence="1" id="KW-0472">Membrane</keyword>
<organism evidence="2 3">
    <name type="scientific">Aeribacillus pallidus</name>
    <dbReference type="NCBI Taxonomy" id="33936"/>
    <lineage>
        <taxon>Bacteria</taxon>
        <taxon>Bacillati</taxon>
        <taxon>Bacillota</taxon>
        <taxon>Bacilli</taxon>
        <taxon>Bacillales</taxon>
        <taxon>Bacillaceae</taxon>
        <taxon>Aeribacillus</taxon>
    </lineage>
</organism>
<proteinExistence type="predicted"/>
<dbReference type="Proteomes" id="UP000076476">
    <property type="component" value="Unassembled WGS sequence"/>
</dbReference>
<sequence>MDNKNKKLKIIIVSAISATILCSIIVLASLSPISNSGPNVNQFGDIGMWMSIILILISYAIPLIIYSLGVDAFKYVMAALCGLGLLIGMAVIFTTILFIFTSTTSMILYALLCLSVLYIMSNIIWIFITFSTSNKSKNTILQ</sequence>
<keyword evidence="3" id="KW-1185">Reference proteome</keyword>
<evidence type="ECO:0000313" key="3">
    <source>
        <dbReference type="Proteomes" id="UP000076476"/>
    </source>
</evidence>
<reference evidence="2 3" key="1">
    <citation type="submission" date="2016-04" db="EMBL/GenBank/DDBJ databases">
        <title>Draft genome sequence of Aeribacillus pallidus 8m3 from petroleum reservoir.</title>
        <authorList>
            <person name="Poltaraus A.B."/>
            <person name="Nazina T.N."/>
            <person name="Tourova T.P."/>
            <person name="Malakho S.M."/>
            <person name="Korshunova A.V."/>
            <person name="Sokolova D.S."/>
        </authorList>
    </citation>
    <scope>NUCLEOTIDE SEQUENCE [LARGE SCALE GENOMIC DNA]</scope>
    <source>
        <strain evidence="2 3">8m3</strain>
    </source>
</reference>
<evidence type="ECO:0008006" key="4">
    <source>
        <dbReference type="Google" id="ProtNLM"/>
    </source>
</evidence>
<feature type="transmembrane region" description="Helical" evidence="1">
    <location>
        <begin position="106"/>
        <end position="128"/>
    </location>
</feature>
<protein>
    <recommendedName>
        <fullName evidence="4">DUF5391 family protein</fullName>
    </recommendedName>
</protein>
<dbReference type="EMBL" id="LWBR01000005">
    <property type="protein sequence ID" value="KZN97793.1"/>
    <property type="molecule type" value="Genomic_DNA"/>
</dbReference>
<keyword evidence="1" id="KW-0812">Transmembrane</keyword>
<comment type="caution">
    <text evidence="2">The sequence shown here is derived from an EMBL/GenBank/DDBJ whole genome shotgun (WGS) entry which is preliminary data.</text>
</comment>
<dbReference type="RefSeq" id="WP_082830207.1">
    <property type="nucleotide sequence ID" value="NZ_LWBR01000005.1"/>
</dbReference>
<accession>A0A162C9X4</accession>
<gene>
    <name evidence="2" type="ORF">AZI98_01210</name>
</gene>
<evidence type="ECO:0000256" key="1">
    <source>
        <dbReference type="SAM" id="Phobius"/>
    </source>
</evidence>
<feature type="transmembrane region" description="Helical" evidence="1">
    <location>
        <begin position="75"/>
        <end position="100"/>
    </location>
</feature>
<dbReference type="OrthoDB" id="2939127at2"/>
<dbReference type="AlphaFoldDB" id="A0A162C9X4"/>
<name>A0A162C9X4_9BACI</name>
<evidence type="ECO:0000313" key="2">
    <source>
        <dbReference type="EMBL" id="KZN97793.1"/>
    </source>
</evidence>
<feature type="transmembrane region" description="Helical" evidence="1">
    <location>
        <begin position="12"/>
        <end position="34"/>
    </location>
</feature>
<keyword evidence="1" id="KW-1133">Transmembrane helix</keyword>
<dbReference type="Pfam" id="PF17369">
    <property type="entry name" value="DUF5391"/>
    <property type="match status" value="1"/>
</dbReference>